<protein>
    <submittedName>
        <fullName evidence="1">Uncharacterized protein</fullName>
    </submittedName>
</protein>
<dbReference type="AlphaFoldDB" id="I3SWL5"/>
<name>I3SWL5_LOTJA</name>
<reference evidence="1" key="1">
    <citation type="submission" date="2012-05" db="EMBL/GenBank/DDBJ databases">
        <authorList>
            <person name="Krishnakumar V."/>
            <person name="Cheung F."/>
            <person name="Xiao Y."/>
            <person name="Chan A."/>
            <person name="Moskal W.A."/>
            <person name="Town C.D."/>
        </authorList>
    </citation>
    <scope>NUCLEOTIDE SEQUENCE</scope>
</reference>
<dbReference type="EMBL" id="BT144863">
    <property type="protein sequence ID" value="AFK44657.1"/>
    <property type="molecule type" value="mRNA"/>
</dbReference>
<organism evidence="1">
    <name type="scientific">Lotus japonicus</name>
    <name type="common">Lotus corniculatus var. japonicus</name>
    <dbReference type="NCBI Taxonomy" id="34305"/>
    <lineage>
        <taxon>Eukaryota</taxon>
        <taxon>Viridiplantae</taxon>
        <taxon>Streptophyta</taxon>
        <taxon>Embryophyta</taxon>
        <taxon>Tracheophyta</taxon>
        <taxon>Spermatophyta</taxon>
        <taxon>Magnoliopsida</taxon>
        <taxon>eudicotyledons</taxon>
        <taxon>Gunneridae</taxon>
        <taxon>Pentapetalae</taxon>
        <taxon>rosids</taxon>
        <taxon>fabids</taxon>
        <taxon>Fabales</taxon>
        <taxon>Fabaceae</taxon>
        <taxon>Papilionoideae</taxon>
        <taxon>50 kb inversion clade</taxon>
        <taxon>NPAAA clade</taxon>
        <taxon>Hologalegina</taxon>
        <taxon>robinioid clade</taxon>
        <taxon>Loteae</taxon>
        <taxon>Lotus</taxon>
    </lineage>
</organism>
<proteinExistence type="evidence at transcript level"/>
<evidence type="ECO:0000313" key="1">
    <source>
        <dbReference type="EMBL" id="AFK44657.1"/>
    </source>
</evidence>
<sequence>MESMEVMRAEAVAVWYGSIDTTQELNSTGNLRVDWDCEKGLLEAMRNGERAGLASEATRNADLPPEDDRKIDLAAAEAIFVIGVGFIFLSYQC</sequence>
<accession>I3SWL5</accession>